<dbReference type="GO" id="GO:0008757">
    <property type="term" value="F:S-adenosylmethionine-dependent methyltransferase activity"/>
    <property type="evidence" value="ECO:0007669"/>
    <property type="project" value="InterPro"/>
</dbReference>
<accession>A0AA36JHF7</accession>
<dbReference type="PANTHER" id="PTHR12176:SF80">
    <property type="entry name" value="EEF1A LYSINE METHYLTRANSFERASE 4"/>
    <property type="match status" value="1"/>
</dbReference>
<keyword evidence="2" id="KW-0489">Methyltransferase</keyword>
<evidence type="ECO:0000256" key="3">
    <source>
        <dbReference type="ARBA" id="ARBA00022679"/>
    </source>
</evidence>
<reference evidence="5" key="1">
    <citation type="submission" date="2023-08" db="EMBL/GenBank/DDBJ databases">
        <authorList>
            <person name="Chen Y."/>
            <person name="Shah S."/>
            <person name="Dougan E. K."/>
            <person name="Thang M."/>
            <person name="Chan C."/>
        </authorList>
    </citation>
    <scope>NUCLEOTIDE SEQUENCE</scope>
</reference>
<evidence type="ECO:0000256" key="2">
    <source>
        <dbReference type="ARBA" id="ARBA00022603"/>
    </source>
</evidence>
<evidence type="ECO:0000256" key="1">
    <source>
        <dbReference type="ARBA" id="ARBA00008361"/>
    </source>
</evidence>
<comment type="caution">
    <text evidence="5">The sequence shown here is derived from an EMBL/GenBank/DDBJ whole genome shotgun (WGS) entry which is preliminary data.</text>
</comment>
<dbReference type="Proteomes" id="UP001178507">
    <property type="component" value="Unassembled WGS sequence"/>
</dbReference>
<dbReference type="Pfam" id="PF08241">
    <property type="entry name" value="Methyltransf_11"/>
    <property type="match status" value="1"/>
</dbReference>
<dbReference type="EMBL" id="CAUJNA010003621">
    <property type="protein sequence ID" value="CAJ1406277.1"/>
    <property type="molecule type" value="Genomic_DNA"/>
</dbReference>
<dbReference type="CDD" id="cd02440">
    <property type="entry name" value="AdoMet_MTases"/>
    <property type="match status" value="1"/>
</dbReference>
<evidence type="ECO:0000313" key="6">
    <source>
        <dbReference type="Proteomes" id="UP001178507"/>
    </source>
</evidence>
<comment type="similarity">
    <text evidence="1">Belongs to the methyltransferase superfamily.</text>
</comment>
<dbReference type="InterPro" id="IPR029063">
    <property type="entry name" value="SAM-dependent_MTases_sf"/>
</dbReference>
<keyword evidence="6" id="KW-1185">Reference proteome</keyword>
<dbReference type="AlphaFoldDB" id="A0AA36JHF7"/>
<dbReference type="InterPro" id="IPR051419">
    <property type="entry name" value="Lys/N-term_MeTrsfase_sf"/>
</dbReference>
<evidence type="ECO:0000259" key="4">
    <source>
        <dbReference type="Pfam" id="PF08241"/>
    </source>
</evidence>
<gene>
    <name evidence="5" type="ORF">EVOR1521_LOCUS28276</name>
</gene>
<keyword evidence="3" id="KW-0808">Transferase</keyword>
<dbReference type="PANTHER" id="PTHR12176">
    <property type="entry name" value="SAM-DEPENDENT METHYLTRANSFERASE SUPERFAMILY PROTEIN"/>
    <property type="match status" value="1"/>
</dbReference>
<dbReference type="GO" id="GO:0032259">
    <property type="term" value="P:methylation"/>
    <property type="evidence" value="ECO:0007669"/>
    <property type="project" value="UniProtKB-KW"/>
</dbReference>
<name>A0AA36JHF7_9DINO</name>
<sequence length="218" mass="24742">MCGCFQFSKLRDLQRRFALFRGDSARSWLGRREYWEAAYASGRYKDVYEWNQTCDAIWPYVTKMLGQSFGSRVLHVGCGNSRLGRTLHDAGFVRVTNVDYSDAVIEMMRRQEPQLTWLCVDCAAPGALGADCFDFCIDKGAIDSLFESNTKAMWENGCSMVREIHRALIDGGKYLVISNGGVGIEILRATFRSVEVEHMEGYACDLYYKLITVILCTK</sequence>
<evidence type="ECO:0000313" key="5">
    <source>
        <dbReference type="EMBL" id="CAJ1406277.1"/>
    </source>
</evidence>
<dbReference type="SUPFAM" id="SSF53335">
    <property type="entry name" value="S-adenosyl-L-methionine-dependent methyltransferases"/>
    <property type="match status" value="1"/>
</dbReference>
<dbReference type="Gene3D" id="3.40.50.150">
    <property type="entry name" value="Vaccinia Virus protein VP39"/>
    <property type="match status" value="1"/>
</dbReference>
<protein>
    <recommendedName>
        <fullName evidence="4">Methyltransferase type 11 domain-containing protein</fullName>
    </recommendedName>
</protein>
<feature type="domain" description="Methyltransferase type 11" evidence="4">
    <location>
        <begin position="74"/>
        <end position="175"/>
    </location>
</feature>
<dbReference type="InterPro" id="IPR013216">
    <property type="entry name" value="Methyltransf_11"/>
</dbReference>
<proteinExistence type="inferred from homology"/>
<organism evidence="5 6">
    <name type="scientific">Effrenium voratum</name>
    <dbReference type="NCBI Taxonomy" id="2562239"/>
    <lineage>
        <taxon>Eukaryota</taxon>
        <taxon>Sar</taxon>
        <taxon>Alveolata</taxon>
        <taxon>Dinophyceae</taxon>
        <taxon>Suessiales</taxon>
        <taxon>Symbiodiniaceae</taxon>
        <taxon>Effrenium</taxon>
    </lineage>
</organism>